<reference evidence="3 4" key="1">
    <citation type="submission" date="2024-03" db="EMBL/GenBank/DDBJ databases">
        <title>Aureococcus anophagefferens CCMP1851 and Kratosvirus quantuckense: Draft genome of a second virus-susceptible host strain in the model system.</title>
        <authorList>
            <person name="Chase E."/>
            <person name="Truchon A.R."/>
            <person name="Schepens W."/>
            <person name="Wilhelm S.W."/>
        </authorList>
    </citation>
    <scope>NUCLEOTIDE SEQUENCE [LARGE SCALE GENOMIC DNA]</scope>
    <source>
        <strain evidence="3 4">CCMP1851</strain>
    </source>
</reference>
<organism evidence="3 4">
    <name type="scientific">Aureococcus anophagefferens</name>
    <name type="common">Harmful bloom alga</name>
    <dbReference type="NCBI Taxonomy" id="44056"/>
    <lineage>
        <taxon>Eukaryota</taxon>
        <taxon>Sar</taxon>
        <taxon>Stramenopiles</taxon>
        <taxon>Ochrophyta</taxon>
        <taxon>Pelagophyceae</taxon>
        <taxon>Pelagomonadales</taxon>
        <taxon>Pelagomonadaceae</taxon>
        <taxon>Aureococcus</taxon>
    </lineage>
</organism>
<dbReference type="PANTHER" id="PTHR46444:SF19">
    <property type="entry name" value="OS02G0745600 PROTEIN"/>
    <property type="match status" value="1"/>
</dbReference>
<evidence type="ECO:0000256" key="1">
    <source>
        <dbReference type="SAM" id="MobiDB-lite"/>
    </source>
</evidence>
<gene>
    <name evidence="3" type="ORF">SO694_00013121</name>
</gene>
<evidence type="ECO:0000313" key="4">
    <source>
        <dbReference type="Proteomes" id="UP001363151"/>
    </source>
</evidence>
<comment type="caution">
    <text evidence="3">The sequence shown here is derived from an EMBL/GenBank/DDBJ whole genome shotgun (WGS) entry which is preliminary data.</text>
</comment>
<accession>A0ABR1G1T1</accession>
<dbReference type="EMBL" id="JBBJCI010000146">
    <property type="protein sequence ID" value="KAK7242181.1"/>
    <property type="molecule type" value="Genomic_DNA"/>
</dbReference>
<keyword evidence="4" id="KW-1185">Reference proteome</keyword>
<sequence length="188" mass="20425">MVYISGVKDAFGCDPFPQMLQNAHYANTPPPPPSAGRRMAGELASLDVPPAVFAALEAQNITSVALVARLAAADYERMGVPPRHRDALSEASKRLQGANGASGAKAGRRRRRGARRPSPGRRPLARPPARAAAGFIFLCDHKTRGEVFQRRLFGLPPNNLKDMHKIGPSTALFLYDFRQRAHGAHEGR</sequence>
<dbReference type="Proteomes" id="UP001363151">
    <property type="component" value="Unassembled WGS sequence"/>
</dbReference>
<dbReference type="InterPro" id="IPR013989">
    <property type="entry name" value="Dev_and_cell_death_domain"/>
</dbReference>
<feature type="region of interest" description="Disordered" evidence="1">
    <location>
        <begin position="81"/>
        <end position="127"/>
    </location>
</feature>
<feature type="compositionally biased region" description="Basic residues" evidence="1">
    <location>
        <begin position="106"/>
        <end position="119"/>
    </location>
</feature>
<evidence type="ECO:0000313" key="3">
    <source>
        <dbReference type="EMBL" id="KAK7242181.1"/>
    </source>
</evidence>
<feature type="domain" description="DCD" evidence="2">
    <location>
        <begin position="130"/>
        <end position="188"/>
    </location>
</feature>
<evidence type="ECO:0000259" key="2">
    <source>
        <dbReference type="PROSITE" id="PS51222"/>
    </source>
</evidence>
<proteinExistence type="predicted"/>
<protein>
    <submittedName>
        <fullName evidence="3">6-phosphofructo-2-kinase</fullName>
    </submittedName>
</protein>
<feature type="compositionally biased region" description="Basic and acidic residues" evidence="1">
    <location>
        <begin position="83"/>
        <end position="93"/>
    </location>
</feature>
<name>A0ABR1G1T1_AURAN</name>
<dbReference type="PROSITE" id="PS51222">
    <property type="entry name" value="DCD"/>
    <property type="match status" value="1"/>
</dbReference>
<dbReference type="Pfam" id="PF10539">
    <property type="entry name" value="Dev_Cell_Death"/>
    <property type="match status" value="1"/>
</dbReference>
<dbReference type="PANTHER" id="PTHR46444">
    <property type="entry name" value="DCD (DEVELOPMENT AND CELL DEATH) DOMAIN PROTEIN-RELATED"/>
    <property type="match status" value="1"/>
</dbReference>